<organism evidence="8 9">
    <name type="scientific">Bifidobacterium bifidum</name>
    <dbReference type="NCBI Taxonomy" id="1681"/>
    <lineage>
        <taxon>Bacteria</taxon>
        <taxon>Bacillati</taxon>
        <taxon>Actinomycetota</taxon>
        <taxon>Actinomycetes</taxon>
        <taxon>Bifidobacteriales</taxon>
        <taxon>Bifidobacteriaceae</taxon>
        <taxon>Bifidobacterium</taxon>
    </lineage>
</organism>
<keyword evidence="3" id="KW-0324">Glycolysis</keyword>
<comment type="similarity">
    <text evidence="1">Belongs to the phosphoglycerate mutase family. BPG-dependent PGAM subfamily.</text>
</comment>
<protein>
    <recommendedName>
        <fullName evidence="2">phosphoglycerate mutase (2,3-diphosphoglycerate-dependent)</fullName>
        <ecNumber evidence="2">5.4.2.11</ecNumber>
    </recommendedName>
</protein>
<evidence type="ECO:0000313" key="9">
    <source>
        <dbReference type="Proteomes" id="UP000451386"/>
    </source>
</evidence>
<feature type="site" description="Transition state stabilizer" evidence="7">
    <location>
        <position position="176"/>
    </location>
</feature>
<evidence type="ECO:0000256" key="1">
    <source>
        <dbReference type="ARBA" id="ARBA00006717"/>
    </source>
</evidence>
<feature type="active site" description="Proton donor/acceptor" evidence="5">
    <location>
        <position position="87"/>
    </location>
</feature>
<feature type="binding site" evidence="6">
    <location>
        <position position="66"/>
    </location>
    <ligand>
        <name>substrate</name>
    </ligand>
</feature>
<dbReference type="InterPro" id="IPR005952">
    <property type="entry name" value="Phosphogly_mut1"/>
</dbReference>
<dbReference type="Proteomes" id="UP000451386">
    <property type="component" value="Unassembled WGS sequence"/>
</dbReference>
<feature type="binding site" evidence="6">
    <location>
        <begin position="24"/>
        <end position="25"/>
    </location>
    <ligand>
        <name>substrate</name>
    </ligand>
</feature>
<dbReference type="InterPro" id="IPR029033">
    <property type="entry name" value="His_PPase_superfam"/>
</dbReference>
<evidence type="ECO:0000256" key="5">
    <source>
        <dbReference type="PIRSR" id="PIRSR613078-1"/>
    </source>
</evidence>
<dbReference type="CDD" id="cd07067">
    <property type="entry name" value="HP_PGM_like"/>
    <property type="match status" value="1"/>
</dbReference>
<dbReference type="PANTHER" id="PTHR11931">
    <property type="entry name" value="PHOSPHOGLYCERATE MUTASE"/>
    <property type="match status" value="1"/>
</dbReference>
<feature type="active site" description="Tele-phosphohistidine intermediate" evidence="5">
    <location>
        <position position="12"/>
    </location>
</feature>
<dbReference type="AlphaFoldDB" id="A0A7J5TL16"/>
<dbReference type="Gene3D" id="3.40.50.1240">
    <property type="entry name" value="Phosphoglycerate mutase-like"/>
    <property type="match status" value="1"/>
</dbReference>
<dbReference type="GeneID" id="29695673"/>
<proteinExistence type="inferred from homology"/>
<dbReference type="PIRSF" id="PIRSF000709">
    <property type="entry name" value="6PFK_2-Ptase"/>
    <property type="match status" value="1"/>
</dbReference>
<evidence type="ECO:0000313" key="8">
    <source>
        <dbReference type="EMBL" id="KAB7485128.1"/>
    </source>
</evidence>
<sequence length="222" mass="24413">MESAGKLVLLRHGQTVWSQSGQYTGRTNIPLTPVGREQAAAAGERLRATFPNGFTPSNIYTSDLARAMETAELAGFAEHNVTADLEEWDYGRAEGRTREQLNAAAGYEWNVWRDGPHSLDETLSGTRVEVFEDGSEITVVNGEGEALEDAAARTRTVIEQVLPALLAGENVLLVAHAHILRILTSQWLDLAPDFGRKLHLDTAHYSVLGIYKGDHVIYSWNS</sequence>
<dbReference type="GO" id="GO:0004619">
    <property type="term" value="F:phosphoglycerate mutase activity"/>
    <property type="evidence" value="ECO:0007669"/>
    <property type="project" value="UniProtKB-EC"/>
</dbReference>
<accession>A0A7J5TL16</accession>
<dbReference type="SMART" id="SM00855">
    <property type="entry name" value="PGAM"/>
    <property type="match status" value="1"/>
</dbReference>
<feature type="binding site" evidence="6">
    <location>
        <begin position="87"/>
        <end position="90"/>
    </location>
    <ligand>
        <name>substrate</name>
    </ligand>
</feature>
<dbReference type="EMBL" id="WDOP01000042">
    <property type="protein sequence ID" value="KAB7485128.1"/>
    <property type="molecule type" value="Genomic_DNA"/>
</dbReference>
<evidence type="ECO:0000256" key="2">
    <source>
        <dbReference type="ARBA" id="ARBA00012028"/>
    </source>
</evidence>
<evidence type="ECO:0000256" key="7">
    <source>
        <dbReference type="PIRSR" id="PIRSR613078-3"/>
    </source>
</evidence>
<dbReference type="GO" id="GO:0006096">
    <property type="term" value="P:glycolytic process"/>
    <property type="evidence" value="ECO:0007669"/>
    <property type="project" value="UniProtKB-KW"/>
</dbReference>
<dbReference type="SUPFAM" id="SSF53254">
    <property type="entry name" value="Phosphoglycerate mutase-like"/>
    <property type="match status" value="1"/>
</dbReference>
<keyword evidence="4" id="KW-0413">Isomerase</keyword>
<dbReference type="EC" id="5.4.2.11" evidence="2"/>
<evidence type="ECO:0000256" key="3">
    <source>
        <dbReference type="ARBA" id="ARBA00023152"/>
    </source>
</evidence>
<evidence type="ECO:0000256" key="6">
    <source>
        <dbReference type="PIRSR" id="PIRSR613078-2"/>
    </source>
</evidence>
<reference evidence="8 9" key="1">
    <citation type="journal article" date="2019" name="Nat. Med.">
        <title>A library of human gut bacterial isolates paired with longitudinal multiomics data enables mechanistic microbiome research.</title>
        <authorList>
            <person name="Poyet M."/>
            <person name="Groussin M."/>
            <person name="Gibbons S.M."/>
            <person name="Avila-Pacheco J."/>
            <person name="Jiang X."/>
            <person name="Kearney S.M."/>
            <person name="Perrotta A.R."/>
            <person name="Berdy B."/>
            <person name="Zhao S."/>
            <person name="Lieberman T.D."/>
            <person name="Swanson P.K."/>
            <person name="Smith M."/>
            <person name="Roesemann S."/>
            <person name="Alexander J.E."/>
            <person name="Rich S.A."/>
            <person name="Livny J."/>
            <person name="Vlamakis H."/>
            <person name="Clish C."/>
            <person name="Bullock K."/>
            <person name="Deik A."/>
            <person name="Scott J."/>
            <person name="Pierce K.A."/>
            <person name="Xavier R.J."/>
            <person name="Alm E.J."/>
        </authorList>
    </citation>
    <scope>NUCLEOTIDE SEQUENCE [LARGE SCALE GENOMIC DNA]</scope>
    <source>
        <strain evidence="8 9">BIOML-A13</strain>
    </source>
</reference>
<name>A0A7J5TL16_BIFBI</name>
<gene>
    <name evidence="8" type="ORF">GBA83_10700</name>
</gene>
<dbReference type="Pfam" id="PF00300">
    <property type="entry name" value="His_Phos_1"/>
    <property type="match status" value="1"/>
</dbReference>
<comment type="caution">
    <text evidence="8">The sequence shown here is derived from an EMBL/GenBank/DDBJ whole genome shotgun (WGS) entry which is preliminary data.</text>
</comment>
<evidence type="ECO:0000256" key="4">
    <source>
        <dbReference type="ARBA" id="ARBA00023235"/>
    </source>
</evidence>
<dbReference type="InterPro" id="IPR013078">
    <property type="entry name" value="His_Pase_superF_clade-1"/>
</dbReference>
<dbReference type="RefSeq" id="WP_004219365.1">
    <property type="nucleotide sequence ID" value="NZ_WDOP01000042.1"/>
</dbReference>